<reference evidence="9" key="1">
    <citation type="submission" date="2022-08" db="UniProtKB">
        <authorList>
            <consortium name="EnsemblMetazoa"/>
        </authorList>
    </citation>
    <scope>IDENTIFICATION</scope>
    <source>
        <strain evidence="9">Israel</strain>
    </source>
</reference>
<dbReference type="Gene3D" id="3.40.390.10">
    <property type="entry name" value="Collagenase (Catalytic Domain)"/>
    <property type="match status" value="1"/>
</dbReference>
<dbReference type="VEuPathDB" id="VectorBase:PPAPM1_004604"/>
<accession>A0A1B0D866</accession>
<dbReference type="GO" id="GO:0006508">
    <property type="term" value="P:proteolysis"/>
    <property type="evidence" value="ECO:0007669"/>
    <property type="project" value="UniProtKB-KW"/>
</dbReference>
<dbReference type="Pfam" id="PF17771">
    <property type="entry name" value="ADAMTS_CR_2"/>
    <property type="match status" value="1"/>
</dbReference>
<dbReference type="PROSITE" id="PS50215">
    <property type="entry name" value="ADAM_MEPRO"/>
    <property type="match status" value="1"/>
</dbReference>
<evidence type="ECO:0000256" key="6">
    <source>
        <dbReference type="ARBA" id="ARBA00023157"/>
    </source>
</evidence>
<name>A0A1B0D866_PHLPP</name>
<dbReference type="GO" id="GO:0030198">
    <property type="term" value="P:extracellular matrix organization"/>
    <property type="evidence" value="ECO:0007669"/>
    <property type="project" value="TreeGrafter"/>
</dbReference>
<dbReference type="GO" id="GO:0046872">
    <property type="term" value="F:metal ion binding"/>
    <property type="evidence" value="ECO:0007669"/>
    <property type="project" value="UniProtKB-KW"/>
</dbReference>
<dbReference type="GO" id="GO:0004222">
    <property type="term" value="F:metalloendopeptidase activity"/>
    <property type="evidence" value="ECO:0007669"/>
    <property type="project" value="InterPro"/>
</dbReference>
<evidence type="ECO:0000256" key="1">
    <source>
        <dbReference type="ARBA" id="ARBA00022670"/>
    </source>
</evidence>
<evidence type="ECO:0000256" key="4">
    <source>
        <dbReference type="ARBA" id="ARBA00022833"/>
    </source>
</evidence>
<keyword evidence="3" id="KW-0378">Hydrolase</keyword>
<dbReference type="PANTHER" id="PTHR13723">
    <property type="entry name" value="ADAMTS A DISINTEGRIN AND METALLOPROTEASE WITH THROMBOSPONDIN MOTIFS PROTEASE"/>
    <property type="match status" value="1"/>
</dbReference>
<evidence type="ECO:0000256" key="7">
    <source>
        <dbReference type="ARBA" id="ARBA00023180"/>
    </source>
</evidence>
<keyword evidence="1" id="KW-0645">Protease</keyword>
<evidence type="ECO:0000256" key="2">
    <source>
        <dbReference type="ARBA" id="ARBA00022723"/>
    </source>
</evidence>
<comment type="caution">
    <text evidence="8">Lacks conserved residue(s) required for the propagation of feature annotation.</text>
</comment>
<evidence type="ECO:0000256" key="5">
    <source>
        <dbReference type="ARBA" id="ARBA00023049"/>
    </source>
</evidence>
<dbReference type="Pfam" id="PF01421">
    <property type="entry name" value="Reprolysin"/>
    <property type="match status" value="1"/>
</dbReference>
<proteinExistence type="predicted"/>
<evidence type="ECO:0000313" key="9">
    <source>
        <dbReference type="EnsemblMetazoa" id="PPAI003739-PA"/>
    </source>
</evidence>
<dbReference type="GO" id="GO:0031012">
    <property type="term" value="C:extracellular matrix"/>
    <property type="evidence" value="ECO:0007669"/>
    <property type="project" value="TreeGrafter"/>
</dbReference>
<protein>
    <submittedName>
        <fullName evidence="9">Uncharacterized protein</fullName>
    </submittedName>
</protein>
<feature type="binding site" evidence="8">
    <location>
        <position position="28"/>
    </location>
    <ligand>
        <name>Zn(2+)</name>
        <dbReference type="ChEBI" id="CHEBI:29105"/>
        <note>catalytic</note>
    </ligand>
</feature>
<keyword evidence="10" id="KW-1185">Reference proteome</keyword>
<dbReference type="PANTHER" id="PTHR13723:SF275">
    <property type="entry name" value="STALL, ISOFORM C"/>
    <property type="match status" value="1"/>
</dbReference>
<evidence type="ECO:0000313" key="10">
    <source>
        <dbReference type="Proteomes" id="UP000092462"/>
    </source>
</evidence>
<dbReference type="Gene3D" id="3.40.1620.60">
    <property type="match status" value="1"/>
</dbReference>
<dbReference type="InterPro" id="IPR024079">
    <property type="entry name" value="MetalloPept_cat_dom_sf"/>
</dbReference>
<dbReference type="EMBL" id="AJVK01027234">
    <property type="status" value="NOT_ANNOTATED_CDS"/>
    <property type="molecule type" value="Genomic_DNA"/>
</dbReference>
<keyword evidence="7" id="KW-0325">Glycoprotein</keyword>
<evidence type="ECO:0000256" key="3">
    <source>
        <dbReference type="ARBA" id="ARBA00022801"/>
    </source>
</evidence>
<keyword evidence="4 8" id="KW-0862">Zinc</keyword>
<dbReference type="InterPro" id="IPR041645">
    <property type="entry name" value="ADAMTS_CR_2"/>
</dbReference>
<dbReference type="SUPFAM" id="SSF55486">
    <property type="entry name" value="Metalloproteases ('zincins'), catalytic domain"/>
    <property type="match status" value="1"/>
</dbReference>
<feature type="binding site" evidence="8">
    <location>
        <position position="24"/>
    </location>
    <ligand>
        <name>Zn(2+)</name>
        <dbReference type="ChEBI" id="CHEBI:29105"/>
        <note>catalytic</note>
    </ligand>
</feature>
<feature type="binding site" evidence="8">
    <location>
        <position position="34"/>
    </location>
    <ligand>
        <name>Zn(2+)</name>
        <dbReference type="ChEBI" id="CHEBI:29105"/>
        <note>catalytic</note>
    </ligand>
</feature>
<dbReference type="EnsemblMetazoa" id="PPAI003739-RA">
    <property type="protein sequence ID" value="PPAI003739-PA"/>
    <property type="gene ID" value="PPAI003739"/>
</dbReference>
<organism evidence="9 10">
    <name type="scientific">Phlebotomus papatasi</name>
    <name type="common">Sandfly</name>
    <dbReference type="NCBI Taxonomy" id="29031"/>
    <lineage>
        <taxon>Eukaryota</taxon>
        <taxon>Metazoa</taxon>
        <taxon>Ecdysozoa</taxon>
        <taxon>Arthropoda</taxon>
        <taxon>Hexapoda</taxon>
        <taxon>Insecta</taxon>
        <taxon>Pterygota</taxon>
        <taxon>Neoptera</taxon>
        <taxon>Endopterygota</taxon>
        <taxon>Diptera</taxon>
        <taxon>Nematocera</taxon>
        <taxon>Psychodoidea</taxon>
        <taxon>Psychodidae</taxon>
        <taxon>Phlebotomus</taxon>
        <taxon>Phlebotomus</taxon>
    </lineage>
</organism>
<keyword evidence="5" id="KW-0482">Metalloprotease</keyword>
<keyword evidence="6" id="KW-1015">Disulfide bond</keyword>
<dbReference type="InterPro" id="IPR050439">
    <property type="entry name" value="ADAMTS_ADAMTS-like"/>
</dbReference>
<keyword evidence="2 8" id="KW-0479">Metal-binding</keyword>
<sequence>MCTPTSSCTINEGKHFESVFVVAHEIGHNLGMRHDTSDNNCDPSLYIMSPTLGSGKITWSKCSREYLNKFLESSQAQCLFDRGHSAHSLDHAAEGMLPGERFDADQQCMLKYGKDSVRSRNQPLPDICRDLHCLARVNHKVFVVMPYNTPKIVVTDIKGSLGVGVEAFSHIIQHLTRIFYDTGIVGISIDEYKIFIQQLLRFLQNKLNILPIVVFPVDLNTAIC</sequence>
<dbReference type="InterPro" id="IPR001590">
    <property type="entry name" value="Peptidase_M12B"/>
</dbReference>
<dbReference type="AlphaFoldDB" id="A0A1B0D866"/>
<dbReference type="Proteomes" id="UP000092462">
    <property type="component" value="Unassembled WGS sequence"/>
</dbReference>
<feature type="active site" evidence="8">
    <location>
        <position position="25"/>
    </location>
</feature>
<dbReference type="VEuPathDB" id="VectorBase:PPAI003739"/>
<evidence type="ECO:0000256" key="8">
    <source>
        <dbReference type="PROSITE-ProRule" id="PRU00276"/>
    </source>
</evidence>